<dbReference type="Gene3D" id="1.10.3470.10">
    <property type="entry name" value="ABC transporter involved in vitamin B12 uptake, BtuC"/>
    <property type="match status" value="1"/>
</dbReference>
<evidence type="ECO:0000256" key="1">
    <source>
        <dbReference type="ARBA" id="ARBA00004651"/>
    </source>
</evidence>
<feature type="transmembrane region" description="Helical" evidence="8">
    <location>
        <begin position="329"/>
        <end position="346"/>
    </location>
</feature>
<evidence type="ECO:0000256" key="2">
    <source>
        <dbReference type="ARBA" id="ARBA00007935"/>
    </source>
</evidence>
<dbReference type="GO" id="GO:0022857">
    <property type="term" value="F:transmembrane transporter activity"/>
    <property type="evidence" value="ECO:0007669"/>
    <property type="project" value="InterPro"/>
</dbReference>
<dbReference type="InterPro" id="IPR037294">
    <property type="entry name" value="ABC_BtuC-like"/>
</dbReference>
<dbReference type="CDD" id="cd06550">
    <property type="entry name" value="TM_ABC_iron-siderophores_like"/>
    <property type="match status" value="1"/>
</dbReference>
<name>A0AA37TLT9_9GAMM</name>
<dbReference type="PANTHER" id="PTHR30472">
    <property type="entry name" value="FERRIC ENTEROBACTIN TRANSPORT SYSTEM PERMEASE PROTEIN"/>
    <property type="match status" value="1"/>
</dbReference>
<dbReference type="GO" id="GO:0005886">
    <property type="term" value="C:plasma membrane"/>
    <property type="evidence" value="ECO:0007669"/>
    <property type="project" value="UniProtKB-SubCell"/>
</dbReference>
<evidence type="ECO:0000256" key="8">
    <source>
        <dbReference type="SAM" id="Phobius"/>
    </source>
</evidence>
<evidence type="ECO:0000256" key="7">
    <source>
        <dbReference type="ARBA" id="ARBA00023136"/>
    </source>
</evidence>
<feature type="transmembrane region" description="Helical" evidence="8">
    <location>
        <begin position="252"/>
        <end position="279"/>
    </location>
</feature>
<feature type="transmembrane region" description="Helical" evidence="8">
    <location>
        <begin position="299"/>
        <end position="322"/>
    </location>
</feature>
<evidence type="ECO:0000256" key="5">
    <source>
        <dbReference type="ARBA" id="ARBA00022692"/>
    </source>
</evidence>
<dbReference type="EMBL" id="BSPO01000003">
    <property type="protein sequence ID" value="GLS83609.1"/>
    <property type="molecule type" value="Genomic_DNA"/>
</dbReference>
<dbReference type="InterPro" id="IPR000522">
    <property type="entry name" value="ABC_transptr_permease_BtuC"/>
</dbReference>
<keyword evidence="5 8" id="KW-0812">Transmembrane</keyword>
<keyword evidence="3" id="KW-0813">Transport</keyword>
<evidence type="ECO:0000313" key="9">
    <source>
        <dbReference type="EMBL" id="GLS83609.1"/>
    </source>
</evidence>
<feature type="transmembrane region" description="Helical" evidence="8">
    <location>
        <begin position="106"/>
        <end position="126"/>
    </location>
</feature>
<evidence type="ECO:0000256" key="6">
    <source>
        <dbReference type="ARBA" id="ARBA00022989"/>
    </source>
</evidence>
<feature type="transmembrane region" description="Helical" evidence="8">
    <location>
        <begin position="205"/>
        <end position="225"/>
    </location>
</feature>
<dbReference type="Proteomes" id="UP001157439">
    <property type="component" value="Unassembled WGS sequence"/>
</dbReference>
<feature type="transmembrane region" description="Helical" evidence="8">
    <location>
        <begin position="132"/>
        <end position="152"/>
    </location>
</feature>
<protein>
    <submittedName>
        <fullName evidence="9">ABC transporter permease</fullName>
    </submittedName>
</protein>
<keyword evidence="7 8" id="KW-0472">Membrane</keyword>
<sequence length="350" mass="37201">MAKAKKALNDTPPWLWPTLLLASLLVPFAAISVGSLSIPITEVMMTLLPQAWTPSSLADSPSQLTYTVVWELRLPRTLMAMLAGASLAMSGFVLQSVTRNPLADPYLFGISSGASFGAVVTLTGAFGAASLWLPIGAFVGALLAITIVIALMGRQSYRQAERMLLAGVAVSFLFSALSSGLIYGADANAIASVLFWNMGSVARVQWQQLWQPASALLIALLFFLWNRRSIEALAAGDEAAHSLGVKVAQTRIAALVMAALVTAIVVSLCGGIGFVGLVIPHLVRLLNRACGWQMSWLQHLLVSLALGAIFLVVVDAMARLILPMQELPLGVITASIGSIFFIYLLGRVRS</sequence>
<reference evidence="9 10" key="1">
    <citation type="journal article" date="2014" name="Int. J. Syst. Evol. Microbiol.">
        <title>Complete genome sequence of Corynebacterium casei LMG S-19264T (=DSM 44701T), isolated from a smear-ripened cheese.</title>
        <authorList>
            <consortium name="US DOE Joint Genome Institute (JGI-PGF)"/>
            <person name="Walter F."/>
            <person name="Albersmeier A."/>
            <person name="Kalinowski J."/>
            <person name="Ruckert C."/>
        </authorList>
    </citation>
    <scope>NUCLEOTIDE SEQUENCE [LARGE SCALE GENOMIC DNA]</scope>
    <source>
        <strain evidence="9 10">NBRC 112785</strain>
    </source>
</reference>
<feature type="transmembrane region" description="Helical" evidence="8">
    <location>
        <begin position="164"/>
        <end position="185"/>
    </location>
</feature>
<organism evidence="9 10">
    <name type="scientific">Paraferrimonas haliotis</name>
    <dbReference type="NCBI Taxonomy" id="2013866"/>
    <lineage>
        <taxon>Bacteria</taxon>
        <taxon>Pseudomonadati</taxon>
        <taxon>Pseudomonadota</taxon>
        <taxon>Gammaproteobacteria</taxon>
        <taxon>Alteromonadales</taxon>
        <taxon>Ferrimonadaceae</taxon>
        <taxon>Paraferrimonas</taxon>
    </lineage>
</organism>
<keyword evidence="4" id="KW-1003">Cell membrane</keyword>
<comment type="similarity">
    <text evidence="2">Belongs to the binding-protein-dependent transport system permease family. FecCD subfamily.</text>
</comment>
<keyword evidence="6 8" id="KW-1133">Transmembrane helix</keyword>
<dbReference type="RefSeq" id="WP_095498647.1">
    <property type="nucleotide sequence ID" value="NZ_BSPO01000003.1"/>
</dbReference>
<proteinExistence type="inferred from homology"/>
<keyword evidence="10" id="KW-1185">Reference proteome</keyword>
<evidence type="ECO:0000313" key="10">
    <source>
        <dbReference type="Proteomes" id="UP001157439"/>
    </source>
</evidence>
<feature type="transmembrane region" description="Helical" evidence="8">
    <location>
        <begin position="74"/>
        <end position="94"/>
    </location>
</feature>
<comment type="subcellular location">
    <subcellularLocation>
        <location evidence="1">Cell membrane</location>
        <topology evidence="1">Multi-pass membrane protein</topology>
    </subcellularLocation>
</comment>
<dbReference type="SUPFAM" id="SSF81345">
    <property type="entry name" value="ABC transporter involved in vitamin B12 uptake, BtuC"/>
    <property type="match status" value="1"/>
</dbReference>
<dbReference type="FunFam" id="1.10.3470.10:FF:000001">
    <property type="entry name" value="Vitamin B12 ABC transporter permease BtuC"/>
    <property type="match status" value="1"/>
</dbReference>
<dbReference type="AlphaFoldDB" id="A0AA37TLT9"/>
<dbReference type="PANTHER" id="PTHR30472:SF67">
    <property type="entry name" value="PERMEASE OF ABC TRANSPORTER-RELATED"/>
    <property type="match status" value="1"/>
</dbReference>
<dbReference type="GO" id="GO:0033214">
    <property type="term" value="P:siderophore-iron import into cell"/>
    <property type="evidence" value="ECO:0007669"/>
    <property type="project" value="TreeGrafter"/>
</dbReference>
<evidence type="ECO:0000256" key="3">
    <source>
        <dbReference type="ARBA" id="ARBA00022448"/>
    </source>
</evidence>
<gene>
    <name evidence="9" type="primary">btuC</name>
    <name evidence="9" type="ORF">GCM10007894_15860</name>
</gene>
<comment type="caution">
    <text evidence="9">The sequence shown here is derived from an EMBL/GenBank/DDBJ whole genome shotgun (WGS) entry which is preliminary data.</text>
</comment>
<dbReference type="Pfam" id="PF01032">
    <property type="entry name" value="FecCD"/>
    <property type="match status" value="1"/>
</dbReference>
<evidence type="ECO:0000256" key="4">
    <source>
        <dbReference type="ARBA" id="ARBA00022475"/>
    </source>
</evidence>
<accession>A0AA37TLT9</accession>